<evidence type="ECO:0000256" key="1">
    <source>
        <dbReference type="SAM" id="Phobius"/>
    </source>
</evidence>
<name>A0A0A8KZ40_9SACH</name>
<protein>
    <submittedName>
        <fullName evidence="2">WGS project CCBQ000000000 data, contig 00107</fullName>
    </submittedName>
</protein>
<gene>
    <name evidence="2" type="ORF">KLDO_g156</name>
</gene>
<organism evidence="2 3">
    <name type="scientific">Kluyveromyces dobzhanskii CBS 2104</name>
    <dbReference type="NCBI Taxonomy" id="1427455"/>
    <lineage>
        <taxon>Eukaryota</taxon>
        <taxon>Fungi</taxon>
        <taxon>Dikarya</taxon>
        <taxon>Ascomycota</taxon>
        <taxon>Saccharomycotina</taxon>
        <taxon>Saccharomycetes</taxon>
        <taxon>Saccharomycetales</taxon>
        <taxon>Saccharomycetaceae</taxon>
        <taxon>Kluyveromyces</taxon>
    </lineage>
</organism>
<keyword evidence="1" id="KW-0812">Transmembrane</keyword>
<dbReference type="OrthoDB" id="4035013at2759"/>
<comment type="caution">
    <text evidence="2">The sequence shown here is derived from an EMBL/GenBank/DDBJ whole genome shotgun (WGS) entry which is preliminary data.</text>
</comment>
<keyword evidence="3" id="KW-1185">Reference proteome</keyword>
<keyword evidence="1" id="KW-1133">Transmembrane helix</keyword>
<proteinExistence type="predicted"/>
<accession>A0A0A8KZ40</accession>
<keyword evidence="1" id="KW-0472">Membrane</keyword>
<dbReference type="AlphaFoldDB" id="A0A0A8KZ40"/>
<feature type="transmembrane region" description="Helical" evidence="1">
    <location>
        <begin position="201"/>
        <end position="223"/>
    </location>
</feature>
<sequence length="235" mass="26726">MDERNTFGTTFYSSVAKHYCCQCRSCQIGPNVEFYMIRFFIVGFIVPVLWIINVSLYVYANWITEHTISPPEVDAETIYTDYECQQWKQRSVTSLKHSISEEFYTINNPFTFSMVNLKPSEPLSLSTYQPSPSSIGKPKFSETTASSAQETCVASSLKQNADSAFNDVDDGRSLVTLQCLKEIASQVSKNHGINARNIRNWCLRSVCAMVGYTISIVMLVVVVRTHRNQLLYDFQ</sequence>
<evidence type="ECO:0000313" key="3">
    <source>
        <dbReference type="Proteomes" id="UP000031516"/>
    </source>
</evidence>
<dbReference type="EMBL" id="CCBQ010000004">
    <property type="protein sequence ID" value="CDO91823.1"/>
    <property type="molecule type" value="Genomic_DNA"/>
</dbReference>
<evidence type="ECO:0000313" key="2">
    <source>
        <dbReference type="EMBL" id="CDO91823.1"/>
    </source>
</evidence>
<dbReference type="Proteomes" id="UP000031516">
    <property type="component" value="Unassembled WGS sequence"/>
</dbReference>
<reference evidence="2 3" key="1">
    <citation type="submission" date="2014-03" db="EMBL/GenBank/DDBJ databases">
        <title>The genome of Kluyveromyces dobzhanskii.</title>
        <authorList>
            <person name="Nystedt B."/>
            <person name="Astrom S."/>
        </authorList>
    </citation>
    <scope>NUCLEOTIDE SEQUENCE [LARGE SCALE GENOMIC DNA]</scope>
    <source>
        <strain evidence="2 3">CBS 2104</strain>
    </source>
</reference>
<feature type="transmembrane region" description="Helical" evidence="1">
    <location>
        <begin position="39"/>
        <end position="60"/>
    </location>
</feature>